<dbReference type="InterPro" id="IPR038109">
    <property type="entry name" value="DNA_bind_recomb_sf"/>
</dbReference>
<dbReference type="InterPro" id="IPR050639">
    <property type="entry name" value="SSR_resolvase"/>
</dbReference>
<dbReference type="SUPFAM" id="SSF53041">
    <property type="entry name" value="Resolvase-like"/>
    <property type="match status" value="1"/>
</dbReference>
<dbReference type="Proteomes" id="UP001297370">
    <property type="component" value="Unassembled WGS sequence"/>
</dbReference>
<feature type="coiled-coil region" evidence="1">
    <location>
        <begin position="396"/>
        <end position="479"/>
    </location>
</feature>
<reference evidence="4" key="1">
    <citation type="submission" date="2021-10" db="EMBL/GenBank/DDBJ databases">
        <title>Collection of gut derived symbiotic bacterial strains cultured from healthy donors.</title>
        <authorList>
            <person name="Lin H."/>
            <person name="Littmann E."/>
            <person name="Claire K."/>
            <person name="Pamer E."/>
        </authorList>
    </citation>
    <scope>NUCLEOTIDE SEQUENCE</scope>
    <source>
        <strain evidence="4">MSK.23.18</strain>
    </source>
</reference>
<accession>A0AAJ1B8T8</accession>
<evidence type="ECO:0000259" key="3">
    <source>
        <dbReference type="PROSITE" id="PS51737"/>
    </source>
</evidence>
<dbReference type="GO" id="GO:0000150">
    <property type="term" value="F:DNA strand exchange activity"/>
    <property type="evidence" value="ECO:0007669"/>
    <property type="project" value="InterPro"/>
</dbReference>
<feature type="domain" description="Recombinase" evidence="3">
    <location>
        <begin position="163"/>
        <end position="294"/>
    </location>
</feature>
<dbReference type="Gene3D" id="3.90.1750.20">
    <property type="entry name" value="Putative Large Serine Recombinase, Chain B, Domain 2"/>
    <property type="match status" value="1"/>
</dbReference>
<gene>
    <name evidence="4" type="ORF">LIQ08_16070</name>
</gene>
<dbReference type="PROSITE" id="PS51736">
    <property type="entry name" value="RECOMBINASES_3"/>
    <property type="match status" value="1"/>
</dbReference>
<evidence type="ECO:0000313" key="4">
    <source>
        <dbReference type="EMBL" id="MCB5620653.1"/>
    </source>
</evidence>
<dbReference type="GO" id="GO:0003677">
    <property type="term" value="F:DNA binding"/>
    <property type="evidence" value="ECO:0007669"/>
    <property type="project" value="InterPro"/>
</dbReference>
<evidence type="ECO:0000313" key="5">
    <source>
        <dbReference type="Proteomes" id="UP001297370"/>
    </source>
</evidence>
<feature type="domain" description="Resolvase/invertase-type recombinase catalytic" evidence="2">
    <location>
        <begin position="6"/>
        <end position="155"/>
    </location>
</feature>
<dbReference type="Pfam" id="PF00239">
    <property type="entry name" value="Resolvase"/>
    <property type="match status" value="1"/>
</dbReference>
<dbReference type="CDD" id="cd00338">
    <property type="entry name" value="Ser_Recombinase"/>
    <property type="match status" value="1"/>
</dbReference>
<dbReference type="SMART" id="SM00857">
    <property type="entry name" value="Resolvase"/>
    <property type="match status" value="1"/>
</dbReference>
<dbReference type="PANTHER" id="PTHR30461">
    <property type="entry name" value="DNA-INVERTASE FROM LAMBDOID PROPHAGE"/>
    <property type="match status" value="1"/>
</dbReference>
<sequence length="663" mass="77130">MNKKIKCDTYTRGSTTMQVDGYSLDAQKEKLKRYAEFQNMEIVNEYSDEGKSGKSVEGRPEFQRMLDNIENGTDEVQFVLVFKLSRFGRNAADVLNSLQRMQDFGVNLICVEDGIDSSKDSGKLMISVLSAVAEIERENILVQTMEGRKQKAREGKWNGGFAPYGYELVNGELQIAEDEAEIIRLIYDKFIHTNMGISAIAAWLNQHGYKKKKRQNNTLDAFAASFIKGVLDNPVYCGKLAYGRRKNEKVSGTRNEYSIVKQENYMLHDGIHEGIISETDWELAHQKREKTGVKYEKTHSLDHEHILSGILRCPLCGSGMYGNVNRKKKKDGTLYKDYFYYACKHRRLVDGHKCGYRKQWSEEKINNAVEEVIRKLVKNPKFEEAILNKIGSRIDTEEIEKEIEGLEKQHRQLTGAKARLGQQMDSLDIMDKFYEKKYQDMETRLYRLYDEIEGVENSIEEVKNRLLNIQQQKISEENVYQFLLYFDKLYDKFTDLEKKEFLNSFVEQVDIYEQEQPDGRFLKHIKFRFPVYFGDRETQELCWDNESTVETVVLLSHKKPDGHINVKVEFGEGEGKAPLDNIAKRAEEYKPKERVTYKMIKEYIEAKYGFKVHTAYIAEVKRDLGLPMYDAPNAVEELKQPRKHPTVEKVEAIKDALKHFEVI</sequence>
<organism evidence="4 5">
    <name type="scientific">Mediterraneibacter gnavus</name>
    <name type="common">Ruminococcus gnavus</name>
    <dbReference type="NCBI Taxonomy" id="33038"/>
    <lineage>
        <taxon>Bacteria</taxon>
        <taxon>Bacillati</taxon>
        <taxon>Bacillota</taxon>
        <taxon>Clostridia</taxon>
        <taxon>Lachnospirales</taxon>
        <taxon>Lachnospiraceae</taxon>
        <taxon>Mediterraneibacter</taxon>
    </lineage>
</organism>
<evidence type="ECO:0000259" key="2">
    <source>
        <dbReference type="PROSITE" id="PS51736"/>
    </source>
</evidence>
<comment type="caution">
    <text evidence="4">The sequence shown here is derived from an EMBL/GenBank/DDBJ whole genome shotgun (WGS) entry which is preliminary data.</text>
</comment>
<dbReference type="Pfam" id="PF13408">
    <property type="entry name" value="Zn_ribbon_recom"/>
    <property type="match status" value="1"/>
</dbReference>
<dbReference type="Gene3D" id="3.40.50.1390">
    <property type="entry name" value="Resolvase, N-terminal catalytic domain"/>
    <property type="match status" value="1"/>
</dbReference>
<dbReference type="EMBL" id="JAJBOM010000030">
    <property type="protein sequence ID" value="MCB5620653.1"/>
    <property type="molecule type" value="Genomic_DNA"/>
</dbReference>
<proteinExistence type="predicted"/>
<dbReference type="RefSeq" id="WP_226982317.1">
    <property type="nucleotide sequence ID" value="NZ_JAJBOM010000030.1"/>
</dbReference>
<name>A0AAJ1B8T8_MEDGN</name>
<keyword evidence="1" id="KW-0175">Coiled coil</keyword>
<dbReference type="AlphaFoldDB" id="A0AAJ1B8T8"/>
<dbReference type="InterPro" id="IPR006119">
    <property type="entry name" value="Resolv_N"/>
</dbReference>
<dbReference type="Pfam" id="PF07508">
    <property type="entry name" value="Recombinase"/>
    <property type="match status" value="1"/>
</dbReference>
<evidence type="ECO:0000256" key="1">
    <source>
        <dbReference type="SAM" id="Coils"/>
    </source>
</evidence>
<dbReference type="InterPro" id="IPR011109">
    <property type="entry name" value="DNA_bind_recombinase_dom"/>
</dbReference>
<dbReference type="PANTHER" id="PTHR30461:SF23">
    <property type="entry name" value="DNA RECOMBINASE-RELATED"/>
    <property type="match status" value="1"/>
</dbReference>
<dbReference type="InterPro" id="IPR036162">
    <property type="entry name" value="Resolvase-like_N_sf"/>
</dbReference>
<dbReference type="InterPro" id="IPR025827">
    <property type="entry name" value="Zn_ribbon_recom_dom"/>
</dbReference>
<protein>
    <submittedName>
        <fullName evidence="4">Recombinase family protein</fullName>
    </submittedName>
</protein>
<dbReference type="PROSITE" id="PS51737">
    <property type="entry name" value="RECOMBINASE_DNA_BIND"/>
    <property type="match status" value="1"/>
</dbReference>